<dbReference type="SUPFAM" id="SSF52317">
    <property type="entry name" value="Class I glutamine amidotransferase-like"/>
    <property type="match status" value="1"/>
</dbReference>
<evidence type="ECO:0000313" key="1">
    <source>
        <dbReference type="EMBL" id="MDI6451645.1"/>
    </source>
</evidence>
<dbReference type="CDD" id="cd01745">
    <property type="entry name" value="GATase1_2"/>
    <property type="match status" value="1"/>
</dbReference>
<organism evidence="1 2">
    <name type="scientific">Anaerobaca lacustris</name>
    <dbReference type="NCBI Taxonomy" id="3044600"/>
    <lineage>
        <taxon>Bacteria</taxon>
        <taxon>Pseudomonadati</taxon>
        <taxon>Planctomycetota</taxon>
        <taxon>Phycisphaerae</taxon>
        <taxon>Sedimentisphaerales</taxon>
        <taxon>Anaerobacaceae</taxon>
        <taxon>Anaerobaca</taxon>
    </lineage>
</organism>
<dbReference type="EMBL" id="JASCXX010000044">
    <property type="protein sequence ID" value="MDI6451645.1"/>
    <property type="molecule type" value="Genomic_DNA"/>
</dbReference>
<dbReference type="PANTHER" id="PTHR43235">
    <property type="entry name" value="GLUTAMINE AMIDOTRANSFERASE PB2B2.05-RELATED"/>
    <property type="match status" value="1"/>
</dbReference>
<dbReference type="Pfam" id="PF07722">
    <property type="entry name" value="Peptidase_C26"/>
    <property type="match status" value="1"/>
</dbReference>
<dbReference type="GO" id="GO:0006598">
    <property type="term" value="P:polyamine catabolic process"/>
    <property type="evidence" value="ECO:0007669"/>
    <property type="project" value="TreeGrafter"/>
</dbReference>
<dbReference type="GO" id="GO:0005829">
    <property type="term" value="C:cytosol"/>
    <property type="evidence" value="ECO:0007669"/>
    <property type="project" value="TreeGrafter"/>
</dbReference>
<dbReference type="InterPro" id="IPR029062">
    <property type="entry name" value="Class_I_gatase-like"/>
</dbReference>
<dbReference type="PROSITE" id="PS51273">
    <property type="entry name" value="GATASE_TYPE_1"/>
    <property type="match status" value="1"/>
</dbReference>
<evidence type="ECO:0000313" key="2">
    <source>
        <dbReference type="Proteomes" id="UP001431776"/>
    </source>
</evidence>
<protein>
    <submittedName>
        <fullName evidence="1">Gamma-glutamyl-gamma-aminobutyrate hydrolase family protein</fullName>
    </submittedName>
</protein>
<comment type="caution">
    <text evidence="1">The sequence shown here is derived from an EMBL/GenBank/DDBJ whole genome shotgun (WGS) entry which is preliminary data.</text>
</comment>
<dbReference type="RefSeq" id="WP_349247054.1">
    <property type="nucleotide sequence ID" value="NZ_JASCXX010000044.1"/>
</dbReference>
<name>A0AAW6U419_9BACT</name>
<dbReference type="Proteomes" id="UP001431776">
    <property type="component" value="Unassembled WGS sequence"/>
</dbReference>
<dbReference type="PANTHER" id="PTHR43235:SF1">
    <property type="entry name" value="GLUTAMINE AMIDOTRANSFERASE PB2B2.05-RELATED"/>
    <property type="match status" value="1"/>
</dbReference>
<reference evidence="1" key="1">
    <citation type="submission" date="2023-05" db="EMBL/GenBank/DDBJ databases">
        <title>Anaerotaeda fermentans gen. nov., sp. nov., a novel anaerobic planctomycete of the new family within the order Sedimentisphaerales isolated from Taman Peninsula, Russia.</title>
        <authorList>
            <person name="Khomyakova M.A."/>
            <person name="Merkel A.Y."/>
            <person name="Slobodkin A.I."/>
        </authorList>
    </citation>
    <scope>NUCLEOTIDE SEQUENCE</scope>
    <source>
        <strain evidence="1">M17dextr</strain>
    </source>
</reference>
<keyword evidence="1" id="KW-0378">Hydrolase</keyword>
<keyword evidence="2" id="KW-1185">Reference proteome</keyword>
<accession>A0AAW6U419</accession>
<dbReference type="GO" id="GO:0033969">
    <property type="term" value="F:gamma-glutamyl-gamma-aminobutyrate hydrolase activity"/>
    <property type="evidence" value="ECO:0007669"/>
    <property type="project" value="TreeGrafter"/>
</dbReference>
<dbReference type="Gene3D" id="3.40.50.880">
    <property type="match status" value="1"/>
</dbReference>
<sequence>MKKVAVTLLLVLWVCTPGCRNHLAYVSEKPLIGITTVYDEKRHVNEVGLAYVEAVLRTGGIPLVLPTIDSAEAVDRYIRELDGLVLIGGKDIPPSMYSQQPHETTEILPERRTRFDSMLIARWMASGKPVLGVCLGMQFTNVVMGGSMIQDIPSLVGTDVNHKKVYHRVTITPDSTLAELLGAETAMVYSSHHQAVDRIGEGLRPVAHADDGIVEALERIDGGPGLFVQWHPEAMSDKDPGHTNAIYGYLIHLARTP</sequence>
<gene>
    <name evidence="1" type="ORF">QJ522_21465</name>
</gene>
<dbReference type="InterPro" id="IPR011697">
    <property type="entry name" value="Peptidase_C26"/>
</dbReference>
<dbReference type="AlphaFoldDB" id="A0AAW6U419"/>
<dbReference type="InterPro" id="IPR044668">
    <property type="entry name" value="PuuD-like"/>
</dbReference>
<proteinExistence type="predicted"/>